<protein>
    <submittedName>
        <fullName evidence="2">Membrane protein</fullName>
    </submittedName>
</protein>
<keyword evidence="1" id="KW-0812">Transmembrane</keyword>
<keyword evidence="1" id="KW-1133">Transmembrane helix</keyword>
<proteinExistence type="predicted"/>
<evidence type="ECO:0000313" key="2">
    <source>
        <dbReference type="EMBL" id="SUN46103.1"/>
    </source>
</evidence>
<keyword evidence="1" id="KW-0472">Membrane</keyword>
<feature type="transmembrane region" description="Helical" evidence="1">
    <location>
        <begin position="223"/>
        <end position="242"/>
    </location>
</feature>
<feature type="transmembrane region" description="Helical" evidence="1">
    <location>
        <begin position="442"/>
        <end position="461"/>
    </location>
</feature>
<accession>A0A380JP88</accession>
<gene>
    <name evidence="2" type="ORF">NCTC12092_00847</name>
</gene>
<feature type="transmembrane region" description="Helical" evidence="1">
    <location>
        <begin position="157"/>
        <end position="179"/>
    </location>
</feature>
<feature type="transmembrane region" description="Helical" evidence="1">
    <location>
        <begin position="36"/>
        <end position="55"/>
    </location>
</feature>
<dbReference type="Proteomes" id="UP000254461">
    <property type="component" value="Unassembled WGS sequence"/>
</dbReference>
<evidence type="ECO:0000313" key="3">
    <source>
        <dbReference type="Proteomes" id="UP000254461"/>
    </source>
</evidence>
<dbReference type="RefSeq" id="WP_115250873.1">
    <property type="nucleotide sequence ID" value="NZ_UHFF01000002.1"/>
</dbReference>
<name>A0A380JP88_9STRE</name>
<feature type="transmembrane region" description="Helical" evidence="1">
    <location>
        <begin position="406"/>
        <end position="427"/>
    </location>
</feature>
<dbReference type="Pfam" id="PF09913">
    <property type="entry name" value="DUF2142"/>
    <property type="match status" value="1"/>
</dbReference>
<feature type="transmembrane region" description="Helical" evidence="1">
    <location>
        <begin position="254"/>
        <end position="281"/>
    </location>
</feature>
<feature type="transmembrane region" description="Helical" evidence="1">
    <location>
        <begin position="12"/>
        <end position="30"/>
    </location>
</feature>
<reference evidence="2 3" key="1">
    <citation type="submission" date="2018-06" db="EMBL/GenBank/DDBJ databases">
        <authorList>
            <consortium name="Pathogen Informatics"/>
            <person name="Doyle S."/>
        </authorList>
    </citation>
    <scope>NUCLEOTIDE SEQUENCE [LARGE SCALE GENOMIC DNA]</scope>
    <source>
        <strain evidence="2 3">NCTC12092</strain>
    </source>
</reference>
<feature type="transmembrane region" description="Helical" evidence="1">
    <location>
        <begin position="293"/>
        <end position="312"/>
    </location>
</feature>
<dbReference type="InterPro" id="IPR018674">
    <property type="entry name" value="DUF2142_membrane"/>
</dbReference>
<feature type="transmembrane region" description="Helical" evidence="1">
    <location>
        <begin position="473"/>
        <end position="493"/>
    </location>
</feature>
<feature type="transmembrane region" description="Helical" evidence="1">
    <location>
        <begin position="373"/>
        <end position="394"/>
    </location>
</feature>
<feature type="transmembrane region" description="Helical" evidence="1">
    <location>
        <begin position="62"/>
        <end position="80"/>
    </location>
</feature>
<dbReference type="EMBL" id="UHFF01000002">
    <property type="protein sequence ID" value="SUN46103.1"/>
    <property type="molecule type" value="Genomic_DNA"/>
</dbReference>
<organism evidence="2 3">
    <name type="scientific">Streptococcus equi subsp. equi</name>
    <dbReference type="NCBI Taxonomy" id="148942"/>
    <lineage>
        <taxon>Bacteria</taxon>
        <taxon>Bacillati</taxon>
        <taxon>Bacillota</taxon>
        <taxon>Bacilli</taxon>
        <taxon>Lactobacillales</taxon>
        <taxon>Streptococcaceae</taxon>
        <taxon>Streptococcus</taxon>
    </lineage>
</organism>
<evidence type="ECO:0000256" key="1">
    <source>
        <dbReference type="SAM" id="Phobius"/>
    </source>
</evidence>
<feature type="transmembrane region" description="Helical" evidence="1">
    <location>
        <begin position="186"/>
        <end position="203"/>
    </location>
</feature>
<sequence length="494" mass="55044">MLDTLFDKLKRASKALLVLLGAFLVLLLLYTQSTDLPIKFLVILVAIAALLIIFLPSNIEYATVLIIVVMGSVSAFISPINDIPDERVHFARALYLSEGNLNLTNDDSKLLVTDDINLMDHNNGKPLRFQLWSRDHTDEDISFKEIRSTNGYYNFAYIPQAIGLFIGKSLGLTMGLSYLLGRLCNVLAYAILVYLALSLLTAGKQLLAVGSLLPMNIYLAGSYNQDCVSIGLIILTISLFVQMATTEKIPLSKLFWYTLLCSIITFTKLPYILLIFLLLFIPSRQFGAKASRTFLLKLLSILTVLAVTVFWLKIYGQIKSPQVDMADFLQKVNAKEQLLTVLRHPIVYGFMLLRHTLAHILNPSGIYMFGPLSYGMVELMPISMVYYFAVVITNANKLQLPALSRFGMGLMSLGIIGGITFSLYLTFTPVGDLNVLGVQDRYFLGVIPLVLVLLASNNKYLEKAQGLLSNKQVLIGSLLLILGMITRTMLQYYT</sequence>
<dbReference type="AlphaFoldDB" id="A0A380JP88"/>